<reference evidence="2 3" key="1">
    <citation type="submission" date="2018-05" db="EMBL/GenBank/DDBJ databases">
        <title>Lactobacillus sanfranciscensis Ah4 draft denome sequence.</title>
        <authorList>
            <person name="Zhang G."/>
        </authorList>
    </citation>
    <scope>NUCLEOTIDE SEQUENCE [LARGE SCALE GENOMIC DNA]</scope>
    <source>
        <strain evidence="2 3">Ah4</strain>
    </source>
</reference>
<keyword evidence="1" id="KW-0472">Membrane</keyword>
<dbReference type="RefSeq" id="WP_139571197.1">
    <property type="nucleotide sequence ID" value="NZ_JARBFB010000010.1"/>
</dbReference>
<proteinExistence type="predicted"/>
<evidence type="ECO:0008006" key="4">
    <source>
        <dbReference type="Google" id="ProtNLM"/>
    </source>
</evidence>
<feature type="transmembrane region" description="Helical" evidence="1">
    <location>
        <begin position="41"/>
        <end position="62"/>
    </location>
</feature>
<dbReference type="EMBL" id="QFCR01000024">
    <property type="protein sequence ID" value="TNK89955.1"/>
    <property type="molecule type" value="Genomic_DNA"/>
</dbReference>
<feature type="transmembrane region" description="Helical" evidence="1">
    <location>
        <begin position="12"/>
        <end position="29"/>
    </location>
</feature>
<dbReference type="AlphaFoldDB" id="A0A5C4THN4"/>
<evidence type="ECO:0000313" key="3">
    <source>
        <dbReference type="Proteomes" id="UP000313312"/>
    </source>
</evidence>
<sequence length="182" mass="20712">MIKAENFRQASHMGFFSAIKFMVLVKFNAYKTSIAQMIRQIFSPILYFIFLAQGLGALIPTVTFMGEKVNYKTYVFLGIFAYILVTAFSESIYRTTVDKRYGLLALKLQGGIKPFYYVFGGGIFMEISILIQCLILLAVAMLFGVRVSFPLYLLGILFAIISMYFWRSLAVLISIGIKDYRT</sequence>
<name>A0A5C4THN4_FRUSA</name>
<comment type="caution">
    <text evidence="2">The sequence shown here is derived from an EMBL/GenBank/DDBJ whole genome shotgun (WGS) entry which is preliminary data.</text>
</comment>
<feature type="transmembrane region" description="Helical" evidence="1">
    <location>
        <begin position="151"/>
        <end position="177"/>
    </location>
</feature>
<accession>A0A5C4THN4</accession>
<protein>
    <recommendedName>
        <fullName evidence="4">ABC-2 type transporter domain-containing protein</fullName>
    </recommendedName>
</protein>
<gene>
    <name evidence="2" type="ORF">DID87_06085</name>
</gene>
<feature type="transmembrane region" description="Helical" evidence="1">
    <location>
        <begin position="114"/>
        <end position="145"/>
    </location>
</feature>
<keyword evidence="1" id="KW-0812">Transmembrane</keyword>
<evidence type="ECO:0000256" key="1">
    <source>
        <dbReference type="SAM" id="Phobius"/>
    </source>
</evidence>
<dbReference type="Proteomes" id="UP000313312">
    <property type="component" value="Unassembled WGS sequence"/>
</dbReference>
<evidence type="ECO:0000313" key="2">
    <source>
        <dbReference type="EMBL" id="TNK89955.1"/>
    </source>
</evidence>
<feature type="transmembrane region" description="Helical" evidence="1">
    <location>
        <begin position="74"/>
        <end position="93"/>
    </location>
</feature>
<organism evidence="2 3">
    <name type="scientific">Fructilactobacillus sanfranciscensis</name>
    <name type="common">Lactobacillus sanfranciscensis</name>
    <dbReference type="NCBI Taxonomy" id="1625"/>
    <lineage>
        <taxon>Bacteria</taxon>
        <taxon>Bacillati</taxon>
        <taxon>Bacillota</taxon>
        <taxon>Bacilli</taxon>
        <taxon>Lactobacillales</taxon>
        <taxon>Lactobacillaceae</taxon>
        <taxon>Fructilactobacillus</taxon>
    </lineage>
</organism>
<keyword evidence="1" id="KW-1133">Transmembrane helix</keyword>